<reference evidence="1" key="1">
    <citation type="submission" date="2014-11" db="EMBL/GenBank/DDBJ databases">
        <authorList>
            <person name="Amaro Gonzalez C."/>
        </authorList>
    </citation>
    <scope>NUCLEOTIDE SEQUENCE</scope>
</reference>
<reference evidence="1" key="2">
    <citation type="journal article" date="2015" name="Fish Shellfish Immunol.">
        <title>Early steps in the European eel (Anguilla anguilla)-Vibrio vulnificus interaction in the gills: Role of the RtxA13 toxin.</title>
        <authorList>
            <person name="Callol A."/>
            <person name="Pajuelo D."/>
            <person name="Ebbesson L."/>
            <person name="Teles M."/>
            <person name="MacKenzie S."/>
            <person name="Amaro C."/>
        </authorList>
    </citation>
    <scope>NUCLEOTIDE SEQUENCE</scope>
</reference>
<sequence>MENEREHHTGCLVLGKSAIENNLVLIVLKVICKTLSIQILS</sequence>
<protein>
    <submittedName>
        <fullName evidence="1">Uncharacterized protein</fullName>
    </submittedName>
</protein>
<dbReference type="AlphaFoldDB" id="A0A0E9Q0A2"/>
<evidence type="ECO:0000313" key="1">
    <source>
        <dbReference type="EMBL" id="JAH10194.1"/>
    </source>
</evidence>
<proteinExistence type="predicted"/>
<name>A0A0E9Q0A2_ANGAN</name>
<organism evidence="1">
    <name type="scientific">Anguilla anguilla</name>
    <name type="common">European freshwater eel</name>
    <name type="synonym">Muraena anguilla</name>
    <dbReference type="NCBI Taxonomy" id="7936"/>
    <lineage>
        <taxon>Eukaryota</taxon>
        <taxon>Metazoa</taxon>
        <taxon>Chordata</taxon>
        <taxon>Craniata</taxon>
        <taxon>Vertebrata</taxon>
        <taxon>Euteleostomi</taxon>
        <taxon>Actinopterygii</taxon>
        <taxon>Neopterygii</taxon>
        <taxon>Teleostei</taxon>
        <taxon>Anguilliformes</taxon>
        <taxon>Anguillidae</taxon>
        <taxon>Anguilla</taxon>
    </lineage>
</organism>
<accession>A0A0E9Q0A2</accession>
<dbReference type="EMBL" id="GBXM01098383">
    <property type="protein sequence ID" value="JAH10194.1"/>
    <property type="molecule type" value="Transcribed_RNA"/>
</dbReference>